<evidence type="ECO:0000313" key="2">
    <source>
        <dbReference type="EMBL" id="CAL1532998.1"/>
    </source>
</evidence>
<dbReference type="SUPFAM" id="SSF48726">
    <property type="entry name" value="Immunoglobulin"/>
    <property type="match status" value="1"/>
</dbReference>
<evidence type="ECO:0008006" key="4">
    <source>
        <dbReference type="Google" id="ProtNLM"/>
    </source>
</evidence>
<dbReference type="AlphaFoldDB" id="A0AAV2HGB0"/>
<proteinExistence type="predicted"/>
<keyword evidence="3" id="KW-1185">Reference proteome</keyword>
<gene>
    <name evidence="2" type="ORF">GSLYS_00007016001</name>
</gene>
<organism evidence="2 3">
    <name type="scientific">Lymnaea stagnalis</name>
    <name type="common">Great pond snail</name>
    <name type="synonym">Helix stagnalis</name>
    <dbReference type="NCBI Taxonomy" id="6523"/>
    <lineage>
        <taxon>Eukaryota</taxon>
        <taxon>Metazoa</taxon>
        <taxon>Spiralia</taxon>
        <taxon>Lophotrochozoa</taxon>
        <taxon>Mollusca</taxon>
        <taxon>Gastropoda</taxon>
        <taxon>Heterobranchia</taxon>
        <taxon>Euthyneura</taxon>
        <taxon>Panpulmonata</taxon>
        <taxon>Hygrophila</taxon>
        <taxon>Lymnaeoidea</taxon>
        <taxon>Lymnaeidae</taxon>
        <taxon>Lymnaea</taxon>
    </lineage>
</organism>
<feature type="signal peptide" evidence="1">
    <location>
        <begin position="1"/>
        <end position="18"/>
    </location>
</feature>
<evidence type="ECO:0000313" key="3">
    <source>
        <dbReference type="Proteomes" id="UP001497497"/>
    </source>
</evidence>
<reference evidence="2 3" key="1">
    <citation type="submission" date="2024-04" db="EMBL/GenBank/DDBJ databases">
        <authorList>
            <consortium name="Genoscope - CEA"/>
            <person name="William W."/>
        </authorList>
    </citation>
    <scope>NUCLEOTIDE SEQUENCE [LARGE SCALE GENOMIC DNA]</scope>
</reference>
<feature type="chain" id="PRO_5043326552" description="Immunoglobulin subtype domain-containing protein" evidence="1">
    <location>
        <begin position="19"/>
        <end position="172"/>
    </location>
</feature>
<comment type="caution">
    <text evidence="2">The sequence shown here is derived from an EMBL/GenBank/DDBJ whole genome shotgun (WGS) entry which is preliminary data.</text>
</comment>
<keyword evidence="1" id="KW-0732">Signal</keyword>
<evidence type="ECO:0000256" key="1">
    <source>
        <dbReference type="SAM" id="SignalP"/>
    </source>
</evidence>
<dbReference type="InterPro" id="IPR036179">
    <property type="entry name" value="Ig-like_dom_sf"/>
</dbReference>
<dbReference type="EMBL" id="CAXITT010000130">
    <property type="protein sequence ID" value="CAL1532998.1"/>
    <property type="molecule type" value="Genomic_DNA"/>
</dbReference>
<name>A0AAV2HGB0_LYMST</name>
<sequence>MKHFYIFWLNVFVFGGQSVVDKTTVVEGQTFNITCDHLHVNGTIPSCRLVFLDVKKSVASQSNSIIISLPLDQVNKMPSHWTRDCKNPKANVDATKFQCKIIVKEAKLSDSGRYVCAIGVLCGEGHSTNFEGLLDVVVLKVSETTTKSEASNNFGEKTITGLCLMMIALIQR</sequence>
<accession>A0AAV2HGB0</accession>
<protein>
    <recommendedName>
        <fullName evidence="4">Immunoglobulin subtype domain-containing protein</fullName>
    </recommendedName>
</protein>
<dbReference type="Proteomes" id="UP001497497">
    <property type="component" value="Unassembled WGS sequence"/>
</dbReference>